<sequence>MVGTRKKKVKGIKLDPEDVGFDYQTNSSSLEPKYVNTKYGPKMVAGYVSSGELNKSNAPILTKFPILGDLFLIFRSDYVLNEMVPFADLKNFLKERIDKDSANAQVLYHFLARDQDLMEAVNEFQYITMHQQGDEYFVKKMPMPDDTF</sequence>
<organism evidence="1 2">
    <name type="scientific">Acrobeloides nanus</name>
    <dbReference type="NCBI Taxonomy" id="290746"/>
    <lineage>
        <taxon>Eukaryota</taxon>
        <taxon>Metazoa</taxon>
        <taxon>Ecdysozoa</taxon>
        <taxon>Nematoda</taxon>
        <taxon>Chromadorea</taxon>
        <taxon>Rhabditida</taxon>
        <taxon>Tylenchina</taxon>
        <taxon>Cephalobomorpha</taxon>
        <taxon>Cephaloboidea</taxon>
        <taxon>Cephalobidae</taxon>
        <taxon>Acrobeloides</taxon>
    </lineage>
</organism>
<accession>A0A914C4X3</accession>
<dbReference type="AlphaFoldDB" id="A0A914C4X3"/>
<keyword evidence="1" id="KW-1185">Reference proteome</keyword>
<evidence type="ECO:0000313" key="2">
    <source>
        <dbReference type="WBParaSite" id="ACRNAN_Path_307.g1175.t1"/>
    </source>
</evidence>
<reference evidence="2" key="1">
    <citation type="submission" date="2022-11" db="UniProtKB">
        <authorList>
            <consortium name="WormBaseParasite"/>
        </authorList>
    </citation>
    <scope>IDENTIFICATION</scope>
</reference>
<protein>
    <submittedName>
        <fullName evidence="2">Uncharacterized protein</fullName>
    </submittedName>
</protein>
<evidence type="ECO:0000313" key="1">
    <source>
        <dbReference type="Proteomes" id="UP000887540"/>
    </source>
</evidence>
<dbReference type="WBParaSite" id="ACRNAN_Path_307.g1175.t1">
    <property type="protein sequence ID" value="ACRNAN_Path_307.g1175.t1"/>
    <property type="gene ID" value="ACRNAN_Path_307.g1175"/>
</dbReference>
<dbReference type="Proteomes" id="UP000887540">
    <property type="component" value="Unplaced"/>
</dbReference>
<proteinExistence type="predicted"/>
<name>A0A914C4X3_9BILA</name>